<dbReference type="HOGENOM" id="CLU_1837797_0_0_1"/>
<sequence length="140" mass="15518">MQTTVERRIQSQSQFCFHFAYPPSVLKRHDICLPNCNLGKGHERQDKVFVGGVAEAAWITSRQGIVWWAEIGGSEVYRGSCFAILGIINALYLITSTTTGSLVEESITYGHHIRLPVPGLHKVPVTASTPLIIPVQKVQF</sequence>
<evidence type="ECO:0000313" key="1">
    <source>
        <dbReference type="EMBL" id="ERN17062.1"/>
    </source>
</evidence>
<evidence type="ECO:0000313" key="2">
    <source>
        <dbReference type="Proteomes" id="UP000017836"/>
    </source>
</evidence>
<protein>
    <submittedName>
        <fullName evidence="1">Uncharacterized protein</fullName>
    </submittedName>
</protein>
<gene>
    <name evidence="1" type="ORF">AMTR_s00044p00060830</name>
</gene>
<keyword evidence="2" id="KW-1185">Reference proteome</keyword>
<organism evidence="1 2">
    <name type="scientific">Amborella trichopoda</name>
    <dbReference type="NCBI Taxonomy" id="13333"/>
    <lineage>
        <taxon>Eukaryota</taxon>
        <taxon>Viridiplantae</taxon>
        <taxon>Streptophyta</taxon>
        <taxon>Embryophyta</taxon>
        <taxon>Tracheophyta</taxon>
        <taxon>Spermatophyta</taxon>
        <taxon>Magnoliopsida</taxon>
        <taxon>Amborellales</taxon>
        <taxon>Amborellaceae</taxon>
        <taxon>Amborella</taxon>
    </lineage>
</organism>
<name>U5D6N7_AMBTC</name>
<dbReference type="AlphaFoldDB" id="U5D6N7"/>
<dbReference type="Proteomes" id="UP000017836">
    <property type="component" value="Unassembled WGS sequence"/>
</dbReference>
<accession>U5D6N7</accession>
<dbReference type="Gramene" id="ERN17062">
    <property type="protein sequence ID" value="ERN17062"/>
    <property type="gene ID" value="AMTR_s00044p00060830"/>
</dbReference>
<dbReference type="EMBL" id="KI392384">
    <property type="protein sequence ID" value="ERN17062.1"/>
    <property type="molecule type" value="Genomic_DNA"/>
</dbReference>
<reference evidence="2" key="1">
    <citation type="journal article" date="2013" name="Science">
        <title>The Amborella genome and the evolution of flowering plants.</title>
        <authorList>
            <consortium name="Amborella Genome Project"/>
        </authorList>
    </citation>
    <scope>NUCLEOTIDE SEQUENCE [LARGE SCALE GENOMIC DNA]</scope>
</reference>
<proteinExistence type="predicted"/>